<feature type="domain" description="MARVEL" evidence="6">
    <location>
        <begin position="5"/>
        <end position="69"/>
    </location>
</feature>
<sequence>MLTRGPASHPYAPVAVEFTNVTFFFSGFVALGVFLSKLDWCRGTVCSSAQADTAFAAFLFAVWGVTIFFAGKEFMKAGFHRAITSKMNGAPPPMKEADV</sequence>
<dbReference type="InterPro" id="IPR008253">
    <property type="entry name" value="Marvel"/>
</dbReference>
<name>A0A420Y7K3_9PEZI</name>
<evidence type="ECO:0000313" key="8">
    <source>
        <dbReference type="Proteomes" id="UP000275385"/>
    </source>
</evidence>
<evidence type="ECO:0000313" key="7">
    <source>
        <dbReference type="EMBL" id="RKU43878.1"/>
    </source>
</evidence>
<evidence type="ECO:0000259" key="6">
    <source>
        <dbReference type="Pfam" id="PF01284"/>
    </source>
</evidence>
<dbReference type="AlphaFoldDB" id="A0A420Y7K3"/>
<comment type="subcellular location">
    <subcellularLocation>
        <location evidence="1">Membrane</location>
        <topology evidence="1">Multi-pass membrane protein</topology>
    </subcellularLocation>
</comment>
<dbReference type="Proteomes" id="UP000275385">
    <property type="component" value="Unassembled WGS sequence"/>
</dbReference>
<keyword evidence="4 5" id="KW-0472">Membrane</keyword>
<dbReference type="Pfam" id="PF01284">
    <property type="entry name" value="MARVEL"/>
    <property type="match status" value="1"/>
</dbReference>
<evidence type="ECO:0000256" key="1">
    <source>
        <dbReference type="ARBA" id="ARBA00004141"/>
    </source>
</evidence>
<evidence type="ECO:0000256" key="3">
    <source>
        <dbReference type="ARBA" id="ARBA00022989"/>
    </source>
</evidence>
<proteinExistence type="predicted"/>
<comment type="caution">
    <text evidence="7">The sequence shown here is derived from an EMBL/GenBank/DDBJ whole genome shotgun (WGS) entry which is preliminary data.</text>
</comment>
<dbReference type="STRING" id="177199.A0A420Y7K3"/>
<gene>
    <name evidence="7" type="ORF">DL546_005140</name>
</gene>
<keyword evidence="2 5" id="KW-0812">Transmembrane</keyword>
<organism evidence="7 8">
    <name type="scientific">Coniochaeta pulveracea</name>
    <dbReference type="NCBI Taxonomy" id="177199"/>
    <lineage>
        <taxon>Eukaryota</taxon>
        <taxon>Fungi</taxon>
        <taxon>Dikarya</taxon>
        <taxon>Ascomycota</taxon>
        <taxon>Pezizomycotina</taxon>
        <taxon>Sordariomycetes</taxon>
        <taxon>Sordariomycetidae</taxon>
        <taxon>Coniochaetales</taxon>
        <taxon>Coniochaetaceae</taxon>
        <taxon>Coniochaeta</taxon>
    </lineage>
</organism>
<dbReference type="EMBL" id="QVQW01000037">
    <property type="protein sequence ID" value="RKU43878.1"/>
    <property type="molecule type" value="Genomic_DNA"/>
</dbReference>
<feature type="transmembrane region" description="Helical" evidence="5">
    <location>
        <begin position="54"/>
        <end position="71"/>
    </location>
</feature>
<keyword evidence="3 5" id="KW-1133">Transmembrane helix</keyword>
<dbReference type="PANTHER" id="PTHR37451:SF5">
    <property type="entry name" value="MARVEL DOMAIN-CONTAINING PROTEIN"/>
    <property type="match status" value="1"/>
</dbReference>
<evidence type="ECO:0000256" key="2">
    <source>
        <dbReference type="ARBA" id="ARBA00022692"/>
    </source>
</evidence>
<feature type="transmembrane region" description="Helical" evidence="5">
    <location>
        <begin position="12"/>
        <end position="34"/>
    </location>
</feature>
<keyword evidence="8" id="KW-1185">Reference proteome</keyword>
<dbReference type="GO" id="GO:0016020">
    <property type="term" value="C:membrane"/>
    <property type="evidence" value="ECO:0007669"/>
    <property type="project" value="UniProtKB-SubCell"/>
</dbReference>
<dbReference type="OrthoDB" id="2117453at2759"/>
<accession>A0A420Y7K3</accession>
<evidence type="ECO:0000256" key="5">
    <source>
        <dbReference type="SAM" id="Phobius"/>
    </source>
</evidence>
<dbReference type="PANTHER" id="PTHR37451">
    <property type="entry name" value="MARVEL DOMAIN"/>
    <property type="match status" value="1"/>
</dbReference>
<reference evidence="7 8" key="1">
    <citation type="submission" date="2018-08" db="EMBL/GenBank/DDBJ databases">
        <title>Draft genome of the lignicolous fungus Coniochaeta pulveracea.</title>
        <authorList>
            <person name="Borstlap C.J."/>
            <person name="De Witt R.N."/>
            <person name="Botha A."/>
            <person name="Volschenk H."/>
        </authorList>
    </citation>
    <scope>NUCLEOTIDE SEQUENCE [LARGE SCALE GENOMIC DNA]</scope>
    <source>
        <strain evidence="7 8">CAB683</strain>
    </source>
</reference>
<protein>
    <recommendedName>
        <fullName evidence="6">MARVEL domain-containing protein</fullName>
    </recommendedName>
</protein>
<evidence type="ECO:0000256" key="4">
    <source>
        <dbReference type="ARBA" id="ARBA00023136"/>
    </source>
</evidence>